<dbReference type="SMART" id="SM00028">
    <property type="entry name" value="TPR"/>
    <property type="match status" value="12"/>
</dbReference>
<keyword evidence="2 3" id="KW-0802">TPR repeat</keyword>
<evidence type="ECO:0000256" key="4">
    <source>
        <dbReference type="SAM" id="Phobius"/>
    </source>
</evidence>
<sequence>MRVVTFVKKPLYNQVSMSRIQVTWVVKTRKGQVKGPYSTEAILKMIGEGVFSGQEMISKLPDGQWTLISKEPAFYDKLLEALEGVVDVDPKKAQKMEAETVIVQAPKAPRNNTNTGSTPSPESFANVQPQKPLLQQIDVLDTPAYVPPAQKIASVSSGESKSDSVIELSNIKNMEKGEIAKSLKIPALILMVVIVLGVFLLWDSGPADGSKIHLLAPGKSTATLSDQQIKEKLNEALFAMEQDTFESYVAAQNKLVSIVEGAPMNIEVRALLCVVYYELWPFAVQDAQDIKTIAGITQATRALNVISPFGQVCESVKLMTAGRYKEAKGTIEATLEGSEPFSLLPVLYDFKAELLAGEKDYVNAVPYYEKAAQLWEKWLHPQVALAQALYHQGDFTSAAGILRNVLTKNPKHKEAKVFAGIVEYHGFKKSDTAYAFLNSGLESKGRIPSLIEAEGYGALAEIFVLRGEKKKALEVAQKAFGLNPNNGELRQLVIRLGGTDKVKGEKGRNNELLYLGDQYVRQGDFLAAQAEFKAAFEADPKNGTAAMKAAKALWQLNQSFEAIEWLNKAIKAEPKLVSAYVLQADYMSQRFDFVGALQILTNAMRIAPNNYEVLRGLAQLEFRKNNMPGTVNYALRAAKAYDGDIDTYILLAKANGLLARSIMPINKKEIERKENASKDAIRYATKAVEIDATNPEAQITYAKMLAQTNGVDSGITYLNELIKRFSYTLDYRIALAEVYKSEDRYSQAKDIYEKVAEADPRNKKAWLGLGESEKALGLNDKALKAFLSAAVLDPTDGEALFQAGKLYLETSRFEEAIQQFKRVQRLNANYPRTHYYIGKAAFASGDFATALEASKSEKKLNPNVADSYILAAEVFTARRQYAECAAEYSTAMKLRPQGADIYVKSAQCYRQSGSLDVAEDMLALASARESGYAEIYREQGAIYEMKGDTRSAAQAYNKYLGLSPNALDRAEIEAKIMRLGN</sequence>
<dbReference type="PANTHER" id="PTHR45586">
    <property type="entry name" value="TPR REPEAT-CONTAINING PROTEIN PA4667"/>
    <property type="match status" value="1"/>
</dbReference>
<dbReference type="SUPFAM" id="SSF48452">
    <property type="entry name" value="TPR-like"/>
    <property type="match status" value="3"/>
</dbReference>
<keyword evidence="4" id="KW-0472">Membrane</keyword>
<feature type="repeat" description="TPR" evidence="3">
    <location>
        <begin position="509"/>
        <end position="542"/>
    </location>
</feature>
<feature type="repeat" description="TPR" evidence="3">
    <location>
        <begin position="453"/>
        <end position="486"/>
    </location>
</feature>
<feature type="repeat" description="TPR" evidence="3">
    <location>
        <begin position="729"/>
        <end position="762"/>
    </location>
</feature>
<evidence type="ECO:0000256" key="2">
    <source>
        <dbReference type="ARBA" id="ARBA00022803"/>
    </source>
</evidence>
<keyword evidence="4" id="KW-1133">Transmembrane helix</keyword>
<dbReference type="InterPro" id="IPR019734">
    <property type="entry name" value="TPR_rpt"/>
</dbReference>
<reference evidence="5 6" key="1">
    <citation type="submission" date="2017-04" db="EMBL/GenBank/DDBJ databases">
        <title>Whole genome sequence of Bdellovibrio bacteriovorus strain SSB218315.</title>
        <authorList>
            <person name="Oyedara O."/>
            <person name="Rodriguez-Perez M.A."/>
        </authorList>
    </citation>
    <scope>NUCLEOTIDE SEQUENCE [LARGE SCALE GENOMIC DNA]</scope>
    <source>
        <strain evidence="5 6">SSB218315</strain>
    </source>
</reference>
<keyword evidence="4" id="KW-0812">Transmembrane</keyword>
<dbReference type="InterPro" id="IPR051012">
    <property type="entry name" value="CellSynth/LPSAsmb/PSIAsmb"/>
</dbReference>
<evidence type="ECO:0000256" key="3">
    <source>
        <dbReference type="PROSITE-ProRule" id="PRU00339"/>
    </source>
</evidence>
<keyword evidence="1" id="KW-0677">Repeat</keyword>
<dbReference type="PANTHER" id="PTHR45586:SF1">
    <property type="entry name" value="LIPOPOLYSACCHARIDE ASSEMBLY PROTEIN B"/>
    <property type="match status" value="1"/>
</dbReference>
<gene>
    <name evidence="5" type="ORF">B9G79_17870</name>
</gene>
<dbReference type="PROSITE" id="PS50005">
    <property type="entry name" value="TPR"/>
    <property type="match status" value="6"/>
</dbReference>
<feature type="repeat" description="TPR" evidence="3">
    <location>
        <begin position="933"/>
        <end position="966"/>
    </location>
</feature>
<proteinExistence type="predicted"/>
<evidence type="ECO:0000313" key="6">
    <source>
        <dbReference type="Proteomes" id="UP000197003"/>
    </source>
</evidence>
<protein>
    <submittedName>
        <fullName evidence="5">Uncharacterized protein</fullName>
    </submittedName>
</protein>
<feature type="repeat" description="TPR" evidence="3">
    <location>
        <begin position="797"/>
        <end position="830"/>
    </location>
</feature>
<dbReference type="AlphaFoldDB" id="A0A1Z3NCW0"/>
<dbReference type="Pfam" id="PF13432">
    <property type="entry name" value="TPR_16"/>
    <property type="match status" value="2"/>
</dbReference>
<evidence type="ECO:0000313" key="5">
    <source>
        <dbReference type="EMBL" id="ASD65302.1"/>
    </source>
</evidence>
<name>A0A1Z3NCW0_BDEBC</name>
<feature type="transmembrane region" description="Helical" evidence="4">
    <location>
        <begin position="183"/>
        <end position="202"/>
    </location>
</feature>
<organism evidence="5 6">
    <name type="scientific">Bdellovibrio bacteriovorus</name>
    <dbReference type="NCBI Taxonomy" id="959"/>
    <lineage>
        <taxon>Bacteria</taxon>
        <taxon>Pseudomonadati</taxon>
        <taxon>Bdellovibrionota</taxon>
        <taxon>Bdellovibrionia</taxon>
        <taxon>Bdellovibrionales</taxon>
        <taxon>Pseudobdellovibrionaceae</taxon>
        <taxon>Bdellovibrio</taxon>
    </lineage>
</organism>
<dbReference type="Gene3D" id="1.25.40.10">
    <property type="entry name" value="Tetratricopeptide repeat domain"/>
    <property type="match status" value="2"/>
</dbReference>
<dbReference type="EMBL" id="CP020946">
    <property type="protein sequence ID" value="ASD65302.1"/>
    <property type="molecule type" value="Genomic_DNA"/>
</dbReference>
<dbReference type="Pfam" id="PF13414">
    <property type="entry name" value="TPR_11"/>
    <property type="match status" value="1"/>
</dbReference>
<dbReference type="InterPro" id="IPR011990">
    <property type="entry name" value="TPR-like_helical_dom_sf"/>
</dbReference>
<evidence type="ECO:0000256" key="1">
    <source>
        <dbReference type="ARBA" id="ARBA00022737"/>
    </source>
</evidence>
<dbReference type="OrthoDB" id="220004at2"/>
<feature type="repeat" description="TPR" evidence="3">
    <location>
        <begin position="763"/>
        <end position="796"/>
    </location>
</feature>
<dbReference type="Pfam" id="PF14559">
    <property type="entry name" value="TPR_19"/>
    <property type="match status" value="1"/>
</dbReference>
<accession>A0A1Z3NCW0</accession>
<dbReference type="Proteomes" id="UP000197003">
    <property type="component" value="Chromosome"/>
</dbReference>